<keyword evidence="3" id="KW-1185">Reference proteome</keyword>
<evidence type="ECO:0000313" key="3">
    <source>
        <dbReference type="Proteomes" id="UP000011715"/>
    </source>
</evidence>
<dbReference type="OrthoDB" id="16464at2759"/>
<dbReference type="EMBL" id="GL877078">
    <property type="protein sequence ID" value="KLU93061.1"/>
    <property type="molecule type" value="Genomic_DNA"/>
</dbReference>
<dbReference type="OMA" id="VETICPI"/>
<organism evidence="2 3">
    <name type="scientific">Magnaporthiopsis poae (strain ATCC 64411 / 73-15)</name>
    <name type="common">Kentucky bluegrass fungus</name>
    <name type="synonym">Magnaporthe poae</name>
    <dbReference type="NCBI Taxonomy" id="644358"/>
    <lineage>
        <taxon>Eukaryota</taxon>
        <taxon>Fungi</taxon>
        <taxon>Dikarya</taxon>
        <taxon>Ascomycota</taxon>
        <taxon>Pezizomycotina</taxon>
        <taxon>Sordariomycetes</taxon>
        <taxon>Sordariomycetidae</taxon>
        <taxon>Magnaporthales</taxon>
        <taxon>Magnaporthaceae</taxon>
        <taxon>Magnaporthiopsis</taxon>
    </lineage>
</organism>
<dbReference type="STRING" id="644358.A0A0C4EGM8"/>
<dbReference type="EnsemblFungi" id="MAPG_12002T0">
    <property type="protein sequence ID" value="MAPG_12002T0"/>
    <property type="gene ID" value="MAPG_12002"/>
</dbReference>
<proteinExistence type="predicted"/>
<reference evidence="2" key="4">
    <citation type="journal article" date="2015" name="G3 (Bethesda)">
        <title>Genome sequences of three phytopathogenic species of the Magnaporthaceae family of fungi.</title>
        <authorList>
            <person name="Okagaki L.H."/>
            <person name="Nunes C.C."/>
            <person name="Sailsbery J."/>
            <person name="Clay B."/>
            <person name="Brown D."/>
            <person name="John T."/>
            <person name="Oh Y."/>
            <person name="Young N."/>
            <person name="Fitzgerald M."/>
            <person name="Haas B.J."/>
            <person name="Zeng Q."/>
            <person name="Young S."/>
            <person name="Adiconis X."/>
            <person name="Fan L."/>
            <person name="Levin J.Z."/>
            <person name="Mitchell T.K."/>
            <person name="Okubara P.A."/>
            <person name="Farman M.L."/>
            <person name="Kohn L.M."/>
            <person name="Birren B."/>
            <person name="Ma L.-J."/>
            <person name="Dean R.A."/>
        </authorList>
    </citation>
    <scope>NUCLEOTIDE SEQUENCE</scope>
    <source>
        <strain evidence="2">ATCC 64411 / 73-15</strain>
    </source>
</reference>
<reference evidence="1" key="2">
    <citation type="submission" date="2010-05" db="EMBL/GenBank/DDBJ databases">
        <title>The Genome Sequence of Magnaporthe poae strain ATCC 64411.</title>
        <authorList>
            <consortium name="The Broad Institute Genome Sequencing Platform"/>
            <consortium name="Broad Institute Genome Sequencing Center for Infectious Disease"/>
            <person name="Ma L.-J."/>
            <person name="Dead R."/>
            <person name="Young S."/>
            <person name="Zeng Q."/>
            <person name="Koehrsen M."/>
            <person name="Alvarado L."/>
            <person name="Berlin A."/>
            <person name="Chapman S.B."/>
            <person name="Chen Z."/>
            <person name="Freedman E."/>
            <person name="Gellesch M."/>
            <person name="Goldberg J."/>
            <person name="Griggs A."/>
            <person name="Gujja S."/>
            <person name="Heilman E.R."/>
            <person name="Heiman D."/>
            <person name="Hepburn T."/>
            <person name="Howarth C."/>
            <person name="Jen D."/>
            <person name="Larson L."/>
            <person name="Mehta T."/>
            <person name="Neiman D."/>
            <person name="Pearson M."/>
            <person name="Roberts A."/>
            <person name="Saif S."/>
            <person name="Shea T."/>
            <person name="Shenoy N."/>
            <person name="Sisk P."/>
            <person name="Stolte C."/>
            <person name="Sykes S."/>
            <person name="Walk T."/>
            <person name="White J."/>
            <person name="Yandava C."/>
            <person name="Haas B."/>
            <person name="Nusbaum C."/>
            <person name="Birren B."/>
        </authorList>
    </citation>
    <scope>NUCLEOTIDE SEQUENCE</scope>
    <source>
        <strain evidence="1">ATCC 64411</strain>
    </source>
</reference>
<evidence type="ECO:0000313" key="1">
    <source>
        <dbReference type="EMBL" id="KLU93061.1"/>
    </source>
</evidence>
<dbReference type="VEuPathDB" id="FungiDB:MAPG_12002"/>
<protein>
    <submittedName>
        <fullName evidence="1 2">Uncharacterized protein</fullName>
    </submittedName>
</protein>
<dbReference type="AlphaFoldDB" id="A0A0C4EGM8"/>
<reference evidence="3" key="1">
    <citation type="submission" date="2010-05" db="EMBL/GenBank/DDBJ databases">
        <title>The genome sequence of Magnaporthe poae strain ATCC 64411.</title>
        <authorList>
            <person name="Ma L.-J."/>
            <person name="Dead R."/>
            <person name="Young S."/>
            <person name="Zeng Q."/>
            <person name="Koehrsen M."/>
            <person name="Alvarado L."/>
            <person name="Berlin A."/>
            <person name="Chapman S.B."/>
            <person name="Chen Z."/>
            <person name="Freedman E."/>
            <person name="Gellesch M."/>
            <person name="Goldberg J."/>
            <person name="Griggs A."/>
            <person name="Gujja S."/>
            <person name="Heilman E.R."/>
            <person name="Heiman D."/>
            <person name="Hepburn T."/>
            <person name="Howarth C."/>
            <person name="Jen D."/>
            <person name="Larson L."/>
            <person name="Mehta T."/>
            <person name="Neiman D."/>
            <person name="Pearson M."/>
            <person name="Roberts A."/>
            <person name="Saif S."/>
            <person name="Shea T."/>
            <person name="Shenoy N."/>
            <person name="Sisk P."/>
            <person name="Stolte C."/>
            <person name="Sykes S."/>
            <person name="Walk T."/>
            <person name="White J."/>
            <person name="Yandava C."/>
            <person name="Haas B."/>
            <person name="Nusbaum C."/>
            <person name="Birren B."/>
        </authorList>
    </citation>
    <scope>NUCLEOTIDE SEQUENCE [LARGE SCALE GENOMIC DNA]</scope>
    <source>
        <strain evidence="3">ATCC 64411 / 73-15</strain>
    </source>
</reference>
<dbReference type="Gene3D" id="3.40.50.720">
    <property type="entry name" value="NAD(P)-binding Rossmann-like Domain"/>
    <property type="match status" value="1"/>
</dbReference>
<reference evidence="2" key="5">
    <citation type="submission" date="2015-06" db="UniProtKB">
        <authorList>
            <consortium name="EnsemblFungi"/>
        </authorList>
    </citation>
    <scope>IDENTIFICATION</scope>
    <source>
        <strain evidence="2">ATCC 64411</strain>
    </source>
</reference>
<sequence>MAGFECRVPIADRGFKATLCTPRVCVENLVRVMNWPNDKLLPHKRALNFPGIIASVQEMMDALAKHGGEDKLKLIKEERDEVSERLLRSWAWNIDYSRELGLGLESDESADALVKEYVDSLKK</sequence>
<gene>
    <name evidence="1" type="ORF">MAPG_12002</name>
</gene>
<accession>A0A0C4EGM8</accession>
<dbReference type="eggNOG" id="KOG2774">
    <property type="taxonomic scope" value="Eukaryota"/>
</dbReference>
<reference evidence="1" key="3">
    <citation type="submission" date="2011-03" db="EMBL/GenBank/DDBJ databases">
        <title>Annotation of Magnaporthe poae ATCC 64411.</title>
        <authorList>
            <person name="Ma L.-J."/>
            <person name="Dead R."/>
            <person name="Young S.K."/>
            <person name="Zeng Q."/>
            <person name="Gargeya S."/>
            <person name="Fitzgerald M."/>
            <person name="Haas B."/>
            <person name="Abouelleil A."/>
            <person name="Alvarado L."/>
            <person name="Arachchi H.M."/>
            <person name="Berlin A."/>
            <person name="Brown A."/>
            <person name="Chapman S.B."/>
            <person name="Chen Z."/>
            <person name="Dunbar C."/>
            <person name="Freedman E."/>
            <person name="Gearin G."/>
            <person name="Gellesch M."/>
            <person name="Goldberg J."/>
            <person name="Griggs A."/>
            <person name="Gujja S."/>
            <person name="Heiman D."/>
            <person name="Howarth C."/>
            <person name="Larson L."/>
            <person name="Lui A."/>
            <person name="MacDonald P.J.P."/>
            <person name="Mehta T."/>
            <person name="Montmayeur A."/>
            <person name="Murphy C."/>
            <person name="Neiman D."/>
            <person name="Pearson M."/>
            <person name="Priest M."/>
            <person name="Roberts A."/>
            <person name="Saif S."/>
            <person name="Shea T."/>
            <person name="Shenoy N."/>
            <person name="Sisk P."/>
            <person name="Stolte C."/>
            <person name="Sykes S."/>
            <person name="Yandava C."/>
            <person name="Wortman J."/>
            <person name="Nusbaum C."/>
            <person name="Birren B."/>
        </authorList>
    </citation>
    <scope>NUCLEOTIDE SEQUENCE</scope>
    <source>
        <strain evidence="1">ATCC 64411</strain>
    </source>
</reference>
<dbReference type="EMBL" id="ADBL01003012">
    <property type="status" value="NOT_ANNOTATED_CDS"/>
    <property type="molecule type" value="Genomic_DNA"/>
</dbReference>
<evidence type="ECO:0000313" key="2">
    <source>
        <dbReference type="EnsemblFungi" id="MAPG_12002T0"/>
    </source>
</evidence>
<name>A0A0C4EGM8_MAGP6</name>
<dbReference type="Proteomes" id="UP000011715">
    <property type="component" value="Unassembled WGS sequence"/>
</dbReference>